<dbReference type="GO" id="GO:0034314">
    <property type="term" value="P:Arp2/3 complex-mediated actin nucleation"/>
    <property type="evidence" value="ECO:0007669"/>
    <property type="project" value="InterPro"/>
</dbReference>
<keyword evidence="4 6" id="KW-0009">Actin-binding</keyword>
<accession>A0A9Q0L571</accession>
<comment type="function">
    <text evidence="6">Functions as actin-binding component of the Arp2/3 complex which is involved in regulation of actin polymerization and together with an activating nucleation-promoting factor (NPF) mediates the formation of branched actin networks.</text>
</comment>
<dbReference type="OrthoDB" id="148331at2759"/>
<dbReference type="InterPro" id="IPR034666">
    <property type="entry name" value="ARPC2/4"/>
</dbReference>
<keyword evidence="5 6" id="KW-0206">Cytoskeleton</keyword>
<dbReference type="PANTHER" id="PTHR12058">
    <property type="entry name" value="ARP2/3 COMPLEX 34 KDA SUBUNIT"/>
    <property type="match status" value="1"/>
</dbReference>
<organism evidence="7 8">
    <name type="scientific">Anaeramoeba ignava</name>
    <name type="common">Anaerobic marine amoeba</name>
    <dbReference type="NCBI Taxonomy" id="1746090"/>
    <lineage>
        <taxon>Eukaryota</taxon>
        <taxon>Metamonada</taxon>
        <taxon>Anaeramoebidae</taxon>
        <taxon>Anaeramoeba</taxon>
    </lineage>
</organism>
<evidence type="ECO:0000256" key="6">
    <source>
        <dbReference type="RuleBase" id="RU364015"/>
    </source>
</evidence>
<evidence type="ECO:0000256" key="4">
    <source>
        <dbReference type="ARBA" id="ARBA00023203"/>
    </source>
</evidence>
<protein>
    <recommendedName>
        <fullName evidence="6">Arp2/3 complex 34 kDa subunit</fullName>
    </recommendedName>
</protein>
<dbReference type="AlphaFoldDB" id="A0A9Q0L571"/>
<evidence type="ECO:0000256" key="5">
    <source>
        <dbReference type="ARBA" id="ARBA00023212"/>
    </source>
</evidence>
<dbReference type="EMBL" id="JAPDFW010000141">
    <property type="protein sequence ID" value="KAJ5066497.1"/>
    <property type="molecule type" value="Genomic_DNA"/>
</dbReference>
<comment type="similarity">
    <text evidence="2 6">Belongs to the ARPC2 family.</text>
</comment>
<evidence type="ECO:0000313" key="7">
    <source>
        <dbReference type="EMBL" id="KAJ5066497.1"/>
    </source>
</evidence>
<proteinExistence type="inferred from homology"/>
<evidence type="ECO:0000256" key="3">
    <source>
        <dbReference type="ARBA" id="ARBA00022490"/>
    </source>
</evidence>
<keyword evidence="8" id="KW-1185">Reference proteome</keyword>
<gene>
    <name evidence="7" type="ORF">M0811_13523</name>
</gene>
<comment type="subcellular location">
    <subcellularLocation>
        <location evidence="1 6">Cytoplasm</location>
        <location evidence="1 6">Cytoskeleton</location>
    </subcellularLocation>
</comment>
<dbReference type="PANTHER" id="PTHR12058:SF0">
    <property type="entry name" value="ACTIN-RELATED PROTEIN 2_3 COMPLEX SUBUNIT 2"/>
    <property type="match status" value="1"/>
</dbReference>
<keyword evidence="3 6" id="KW-0963">Cytoplasm</keyword>
<dbReference type="GO" id="GO:0005200">
    <property type="term" value="F:structural constituent of cytoskeleton"/>
    <property type="evidence" value="ECO:0007669"/>
    <property type="project" value="TreeGrafter"/>
</dbReference>
<name>A0A9Q0L571_ANAIG</name>
<sequence length="297" mass="34238">MILLDPTNRILFDLIVSRIKNPEERIPCDYLMADFDGVLYHVLSLKGQTDILIISISIKIYDDLCKYGADSILHNLYGENIIETERGYNMTIQIPLTGIKVAPEKYASKFARLKRNLFSAPFRYVFEGIAKGETFKEPVFQITYREDESFFIVPGQGQCTIIFSMCFKDMGDQVLSRVFLQEFANTQKAVRNAPPVTFSPNPPREISSLRLSPKPEITYISLVLFQRHIDGPKKATALDLVPMIRNYLHYHIKCTKAYIHIRMRARAESLLKILNRAKPEPIKKVRKTISGRTFRQK</sequence>
<reference evidence="7" key="1">
    <citation type="submission" date="2022-10" db="EMBL/GenBank/DDBJ databases">
        <title>Novel sulphate-reducing endosymbionts in the free-living metamonad Anaeramoeba.</title>
        <authorList>
            <person name="Jerlstrom-Hultqvist J."/>
            <person name="Cepicka I."/>
            <person name="Gallot-Lavallee L."/>
            <person name="Salas-Leiva D."/>
            <person name="Curtis B.A."/>
            <person name="Zahonova K."/>
            <person name="Pipaliya S."/>
            <person name="Dacks J."/>
            <person name="Roger A.J."/>
        </authorList>
    </citation>
    <scope>NUCLEOTIDE SEQUENCE</scope>
    <source>
        <strain evidence="7">BMAN</strain>
    </source>
</reference>
<comment type="caution">
    <text evidence="7">The sequence shown here is derived from an EMBL/GenBank/DDBJ whole genome shotgun (WGS) entry which is preliminary data.</text>
</comment>
<evidence type="ECO:0000256" key="1">
    <source>
        <dbReference type="ARBA" id="ARBA00004245"/>
    </source>
</evidence>
<dbReference type="Proteomes" id="UP001149090">
    <property type="component" value="Unassembled WGS sequence"/>
</dbReference>
<dbReference type="GO" id="GO:0051015">
    <property type="term" value="F:actin filament binding"/>
    <property type="evidence" value="ECO:0007669"/>
    <property type="project" value="TreeGrafter"/>
</dbReference>
<evidence type="ECO:0000313" key="8">
    <source>
        <dbReference type="Proteomes" id="UP001149090"/>
    </source>
</evidence>
<evidence type="ECO:0000256" key="2">
    <source>
        <dbReference type="ARBA" id="ARBA00007192"/>
    </source>
</evidence>
<dbReference type="SUPFAM" id="SSF69645">
    <property type="entry name" value="Arp2/3 complex subunits"/>
    <property type="match status" value="2"/>
</dbReference>
<dbReference type="GO" id="GO:0030041">
    <property type="term" value="P:actin filament polymerization"/>
    <property type="evidence" value="ECO:0007669"/>
    <property type="project" value="InterPro"/>
</dbReference>
<dbReference type="Gene3D" id="3.30.1460.20">
    <property type="match status" value="2"/>
</dbReference>
<dbReference type="Pfam" id="PF04045">
    <property type="entry name" value="P34-Arc"/>
    <property type="match status" value="1"/>
</dbReference>
<dbReference type="GO" id="GO:0005885">
    <property type="term" value="C:Arp2/3 protein complex"/>
    <property type="evidence" value="ECO:0007669"/>
    <property type="project" value="InterPro"/>
</dbReference>
<dbReference type="InterPro" id="IPR007188">
    <property type="entry name" value="ARPC2"/>
</dbReference>
<comment type="subunit">
    <text evidence="6">Component of the Arp2/3 complex.</text>
</comment>
<dbReference type="OMA" id="FRSYFHY"/>